<keyword evidence="5" id="KW-0804">Transcription</keyword>
<evidence type="ECO:0000256" key="6">
    <source>
        <dbReference type="ARBA" id="ARBA00029628"/>
    </source>
</evidence>
<evidence type="ECO:0000256" key="3">
    <source>
        <dbReference type="ARBA" id="ARBA00022491"/>
    </source>
</evidence>
<evidence type="ECO:0000256" key="7">
    <source>
        <dbReference type="ARBA" id="ARBA00033135"/>
    </source>
</evidence>
<keyword evidence="3" id="KW-0678">Repressor</keyword>
<keyword evidence="4" id="KW-0805">Transcription regulation</keyword>
<dbReference type="Gene3D" id="2.30.30.110">
    <property type="match status" value="1"/>
</dbReference>
<organism evidence="8 9">
    <name type="scientific">Sphingomonas taxi</name>
    <dbReference type="NCBI Taxonomy" id="1549858"/>
    <lineage>
        <taxon>Bacteria</taxon>
        <taxon>Pseudomonadati</taxon>
        <taxon>Pseudomonadota</taxon>
        <taxon>Alphaproteobacteria</taxon>
        <taxon>Sphingomonadales</taxon>
        <taxon>Sphingomonadaceae</taxon>
        <taxon>Sphingomonas</taxon>
    </lineage>
</organism>
<dbReference type="InterPro" id="IPR002712">
    <property type="entry name" value="CcdB"/>
</dbReference>
<dbReference type="GO" id="GO:0008657">
    <property type="term" value="F:DNA topoisomerase type II (double strand cut, ATP-hydrolyzing) inhibitor activity"/>
    <property type="evidence" value="ECO:0007669"/>
    <property type="project" value="InterPro"/>
</dbReference>
<name>A0A2W5QV92_9SPHN</name>
<dbReference type="InterPro" id="IPR011067">
    <property type="entry name" value="Plasmid_toxin/cell-grow_inhib"/>
</dbReference>
<gene>
    <name evidence="8" type="ORF">DI544_04710</name>
</gene>
<evidence type="ECO:0000256" key="1">
    <source>
        <dbReference type="ARBA" id="ARBA00005230"/>
    </source>
</evidence>
<comment type="caution">
    <text evidence="8">The sequence shown here is derived from an EMBL/GenBank/DDBJ whole genome shotgun (WGS) entry which is preliminary data.</text>
</comment>
<evidence type="ECO:0000313" key="8">
    <source>
        <dbReference type="EMBL" id="PZQ61917.1"/>
    </source>
</evidence>
<proteinExistence type="inferred from homology"/>
<protein>
    <recommendedName>
        <fullName evidence="2">Toxin CcdB</fullName>
    </recommendedName>
    <alternativeName>
        <fullName evidence="7">Cytotoxic protein CcdB</fullName>
    </alternativeName>
    <alternativeName>
        <fullName evidence="6">Protein LetD</fullName>
    </alternativeName>
</protein>
<dbReference type="Pfam" id="PF01845">
    <property type="entry name" value="CcdB"/>
    <property type="match status" value="1"/>
</dbReference>
<evidence type="ECO:0000256" key="2">
    <source>
        <dbReference type="ARBA" id="ARBA00015075"/>
    </source>
</evidence>
<dbReference type="Proteomes" id="UP000249229">
    <property type="component" value="Unassembled WGS sequence"/>
</dbReference>
<evidence type="ECO:0000256" key="4">
    <source>
        <dbReference type="ARBA" id="ARBA00023015"/>
    </source>
</evidence>
<evidence type="ECO:0000313" key="9">
    <source>
        <dbReference type="Proteomes" id="UP000249229"/>
    </source>
</evidence>
<sequence>MARFDVYRLRDGAMVVDCQADFLKDIGTRFVLPLLPPGEGPGPNARVNPEFEVEGERLVLVAQLAATIRTTELRSRVTSLADEGQRIIGAIDVLIGTA</sequence>
<reference evidence="8 9" key="1">
    <citation type="submission" date="2017-08" db="EMBL/GenBank/DDBJ databases">
        <title>Infants hospitalized years apart are colonized by the same room-sourced microbial strains.</title>
        <authorList>
            <person name="Brooks B."/>
            <person name="Olm M.R."/>
            <person name="Firek B.A."/>
            <person name="Baker R."/>
            <person name="Thomas B.C."/>
            <person name="Morowitz M.J."/>
            <person name="Banfield J.F."/>
        </authorList>
    </citation>
    <scope>NUCLEOTIDE SEQUENCE [LARGE SCALE GENOMIC DNA]</scope>
    <source>
        <strain evidence="8">S2_005_001_R1_22</strain>
    </source>
</reference>
<accession>A0A2W5QV92</accession>
<dbReference type="EMBL" id="QFQI01000002">
    <property type="protein sequence ID" value="PZQ61917.1"/>
    <property type="molecule type" value="Genomic_DNA"/>
</dbReference>
<dbReference type="GO" id="GO:0006276">
    <property type="term" value="P:plasmid maintenance"/>
    <property type="evidence" value="ECO:0007669"/>
    <property type="project" value="InterPro"/>
</dbReference>
<dbReference type="SUPFAM" id="SSF50118">
    <property type="entry name" value="Cell growth inhibitor/plasmid maintenance toxic component"/>
    <property type="match status" value="1"/>
</dbReference>
<comment type="similarity">
    <text evidence="1">Belongs to the CcdB toxin family.</text>
</comment>
<dbReference type="AlphaFoldDB" id="A0A2W5QV92"/>
<evidence type="ECO:0000256" key="5">
    <source>
        <dbReference type="ARBA" id="ARBA00023163"/>
    </source>
</evidence>